<reference evidence="4" key="2">
    <citation type="journal article" date="2017" name="Nat. Plants">
        <title>The Aegilops tauschii genome reveals multiple impacts of transposons.</title>
        <authorList>
            <person name="Zhao G."/>
            <person name="Zou C."/>
            <person name="Li K."/>
            <person name="Wang K."/>
            <person name="Li T."/>
            <person name="Gao L."/>
            <person name="Zhang X."/>
            <person name="Wang H."/>
            <person name="Yang Z."/>
            <person name="Liu X."/>
            <person name="Jiang W."/>
            <person name="Mao L."/>
            <person name="Kong X."/>
            <person name="Jiao Y."/>
            <person name="Jia J."/>
        </authorList>
    </citation>
    <scope>NUCLEOTIDE SEQUENCE [LARGE SCALE GENOMIC DNA]</scope>
    <source>
        <strain evidence="4">cv. AL8/78</strain>
    </source>
</reference>
<dbReference type="AlphaFoldDB" id="A0A453EQZ4"/>
<sequence>PIVASLTGESLLSIWEVHIDILLNIAQEFFRERVRVSPTERDTHHQTLRRTRATPTAAGSDRPRPRSGKIPHLPPPIPSPPPHGMDPVADAPDPPGSAATVLDTLGEEVLAVMSPVSICMALVVLLITLLAPPSSSPSAPPPVTAATLVYLESP</sequence>
<dbReference type="EnsemblPlants" id="AET3Gv20426800.3">
    <property type="protein sequence ID" value="AET3Gv20426800.3"/>
    <property type="gene ID" value="AET3Gv20426800"/>
</dbReference>
<name>A0A453EQZ4_AEGTS</name>
<keyword evidence="2" id="KW-1133">Transmembrane helix</keyword>
<keyword evidence="2" id="KW-0472">Membrane</keyword>
<evidence type="ECO:0000256" key="2">
    <source>
        <dbReference type="SAM" id="Phobius"/>
    </source>
</evidence>
<protein>
    <submittedName>
        <fullName evidence="3">Uncharacterized protein</fullName>
    </submittedName>
</protein>
<reference evidence="4" key="1">
    <citation type="journal article" date="2014" name="Science">
        <title>Ancient hybridizations among the ancestral genomes of bread wheat.</title>
        <authorList>
            <consortium name="International Wheat Genome Sequencing Consortium,"/>
            <person name="Marcussen T."/>
            <person name="Sandve S.R."/>
            <person name="Heier L."/>
            <person name="Spannagl M."/>
            <person name="Pfeifer M."/>
            <person name="Jakobsen K.S."/>
            <person name="Wulff B.B."/>
            <person name="Steuernagel B."/>
            <person name="Mayer K.F."/>
            <person name="Olsen O.A."/>
        </authorList>
    </citation>
    <scope>NUCLEOTIDE SEQUENCE [LARGE SCALE GENOMIC DNA]</scope>
    <source>
        <strain evidence="4">cv. AL8/78</strain>
    </source>
</reference>
<evidence type="ECO:0000256" key="1">
    <source>
        <dbReference type="SAM" id="MobiDB-lite"/>
    </source>
</evidence>
<proteinExistence type="predicted"/>
<dbReference type="Gramene" id="AET3Gv20426800.3">
    <property type="protein sequence ID" value="AET3Gv20426800.3"/>
    <property type="gene ID" value="AET3Gv20426800"/>
</dbReference>
<keyword evidence="4" id="KW-1185">Reference proteome</keyword>
<dbReference type="Proteomes" id="UP000015105">
    <property type="component" value="Chromosome 3D"/>
</dbReference>
<reference evidence="3" key="3">
    <citation type="journal article" date="2017" name="Nature">
        <title>Genome sequence of the progenitor of the wheat D genome Aegilops tauschii.</title>
        <authorList>
            <person name="Luo M.C."/>
            <person name="Gu Y.Q."/>
            <person name="Puiu D."/>
            <person name="Wang H."/>
            <person name="Twardziok S.O."/>
            <person name="Deal K.R."/>
            <person name="Huo N."/>
            <person name="Zhu T."/>
            <person name="Wang L."/>
            <person name="Wang Y."/>
            <person name="McGuire P.E."/>
            <person name="Liu S."/>
            <person name="Long H."/>
            <person name="Ramasamy R.K."/>
            <person name="Rodriguez J.C."/>
            <person name="Van S.L."/>
            <person name="Yuan L."/>
            <person name="Wang Z."/>
            <person name="Xia Z."/>
            <person name="Xiao L."/>
            <person name="Anderson O.D."/>
            <person name="Ouyang S."/>
            <person name="Liang Y."/>
            <person name="Zimin A.V."/>
            <person name="Pertea G."/>
            <person name="Qi P."/>
            <person name="Bennetzen J.L."/>
            <person name="Dai X."/>
            <person name="Dawson M.W."/>
            <person name="Muller H.G."/>
            <person name="Kugler K."/>
            <person name="Rivarola-Duarte L."/>
            <person name="Spannagl M."/>
            <person name="Mayer K.F.X."/>
            <person name="Lu F.H."/>
            <person name="Bevan M.W."/>
            <person name="Leroy P."/>
            <person name="Li P."/>
            <person name="You F.M."/>
            <person name="Sun Q."/>
            <person name="Liu Z."/>
            <person name="Lyons E."/>
            <person name="Wicker T."/>
            <person name="Salzberg S.L."/>
            <person name="Devos K.M."/>
            <person name="Dvorak J."/>
        </authorList>
    </citation>
    <scope>NUCLEOTIDE SEQUENCE [LARGE SCALE GENOMIC DNA]</scope>
    <source>
        <strain evidence="3">cv. AL8/78</strain>
    </source>
</reference>
<reference evidence="3" key="4">
    <citation type="submission" date="2019-03" db="UniProtKB">
        <authorList>
            <consortium name="EnsemblPlants"/>
        </authorList>
    </citation>
    <scope>IDENTIFICATION</scope>
</reference>
<organism evidence="3 4">
    <name type="scientific">Aegilops tauschii subsp. strangulata</name>
    <name type="common">Goatgrass</name>
    <dbReference type="NCBI Taxonomy" id="200361"/>
    <lineage>
        <taxon>Eukaryota</taxon>
        <taxon>Viridiplantae</taxon>
        <taxon>Streptophyta</taxon>
        <taxon>Embryophyta</taxon>
        <taxon>Tracheophyta</taxon>
        <taxon>Spermatophyta</taxon>
        <taxon>Magnoliopsida</taxon>
        <taxon>Liliopsida</taxon>
        <taxon>Poales</taxon>
        <taxon>Poaceae</taxon>
        <taxon>BOP clade</taxon>
        <taxon>Pooideae</taxon>
        <taxon>Triticodae</taxon>
        <taxon>Triticeae</taxon>
        <taxon>Triticinae</taxon>
        <taxon>Aegilops</taxon>
    </lineage>
</organism>
<keyword evidence="2" id="KW-0812">Transmembrane</keyword>
<feature type="region of interest" description="Disordered" evidence="1">
    <location>
        <begin position="37"/>
        <end position="98"/>
    </location>
</feature>
<evidence type="ECO:0000313" key="4">
    <source>
        <dbReference type="Proteomes" id="UP000015105"/>
    </source>
</evidence>
<feature type="transmembrane region" description="Helical" evidence="2">
    <location>
        <begin position="109"/>
        <end position="131"/>
    </location>
</feature>
<reference evidence="3" key="5">
    <citation type="journal article" date="2021" name="G3 (Bethesda)">
        <title>Aegilops tauschii genome assembly Aet v5.0 features greater sequence contiguity and improved annotation.</title>
        <authorList>
            <person name="Wang L."/>
            <person name="Zhu T."/>
            <person name="Rodriguez J.C."/>
            <person name="Deal K.R."/>
            <person name="Dubcovsky J."/>
            <person name="McGuire P.E."/>
            <person name="Lux T."/>
            <person name="Spannagl M."/>
            <person name="Mayer K.F.X."/>
            <person name="Baldrich P."/>
            <person name="Meyers B.C."/>
            <person name="Huo N."/>
            <person name="Gu Y.Q."/>
            <person name="Zhou H."/>
            <person name="Devos K.M."/>
            <person name="Bennetzen J.L."/>
            <person name="Unver T."/>
            <person name="Budak H."/>
            <person name="Gulick P.J."/>
            <person name="Galiba G."/>
            <person name="Kalapos B."/>
            <person name="Nelson D.R."/>
            <person name="Li P."/>
            <person name="You F.M."/>
            <person name="Luo M.C."/>
            <person name="Dvorak J."/>
        </authorList>
    </citation>
    <scope>NUCLEOTIDE SEQUENCE [LARGE SCALE GENOMIC DNA]</scope>
    <source>
        <strain evidence="3">cv. AL8/78</strain>
    </source>
</reference>
<accession>A0A453EQZ4</accession>
<evidence type="ECO:0000313" key="3">
    <source>
        <dbReference type="EnsemblPlants" id="AET3Gv20426800.3"/>
    </source>
</evidence>
<feature type="compositionally biased region" description="Pro residues" evidence="1">
    <location>
        <begin position="72"/>
        <end position="84"/>
    </location>
</feature>